<dbReference type="EMBL" id="JAAGVB010000016">
    <property type="protein sequence ID" value="NEW33317.1"/>
    <property type="molecule type" value="Genomic_DNA"/>
</dbReference>
<feature type="transmembrane region" description="Helical" evidence="6">
    <location>
        <begin position="194"/>
        <end position="213"/>
    </location>
</feature>
<keyword evidence="4 6" id="KW-1133">Transmembrane helix</keyword>
<evidence type="ECO:0000256" key="3">
    <source>
        <dbReference type="ARBA" id="ARBA00022692"/>
    </source>
</evidence>
<feature type="transmembrane region" description="Helical" evidence="6">
    <location>
        <begin position="137"/>
        <end position="156"/>
    </location>
</feature>
<feature type="domain" description="Copper resistance protein D" evidence="7">
    <location>
        <begin position="225"/>
        <end position="322"/>
    </location>
</feature>
<feature type="transmembrane region" description="Helical" evidence="6">
    <location>
        <begin position="81"/>
        <end position="105"/>
    </location>
</feature>
<evidence type="ECO:0000256" key="1">
    <source>
        <dbReference type="ARBA" id="ARBA00004651"/>
    </source>
</evidence>
<dbReference type="InterPro" id="IPR032694">
    <property type="entry name" value="CopC/D"/>
</dbReference>
<dbReference type="Pfam" id="PF05425">
    <property type="entry name" value="CopD"/>
    <property type="match status" value="1"/>
</dbReference>
<evidence type="ECO:0000256" key="2">
    <source>
        <dbReference type="ARBA" id="ARBA00022475"/>
    </source>
</evidence>
<name>A0A6P1CN48_9NOCA</name>
<dbReference type="Pfam" id="PF09678">
    <property type="entry name" value="Caa3_CtaG"/>
    <property type="match status" value="1"/>
</dbReference>
<dbReference type="Proteomes" id="UP000471166">
    <property type="component" value="Unassembled WGS sequence"/>
</dbReference>
<feature type="transmembrane region" description="Helical" evidence="6">
    <location>
        <begin position="301"/>
        <end position="322"/>
    </location>
</feature>
<feature type="transmembrane region" description="Helical" evidence="6">
    <location>
        <begin position="360"/>
        <end position="379"/>
    </location>
</feature>
<comment type="caution">
    <text evidence="8">The sequence shown here is derived from an EMBL/GenBank/DDBJ whole genome shotgun (WGS) entry which is preliminary data.</text>
</comment>
<protein>
    <submittedName>
        <fullName evidence="8">Bifunctional copper resistance protein CopD/cytochrome c oxidase assembly protein</fullName>
    </submittedName>
</protein>
<sequence length="635" mass="66112">MPRHLLLWMVVGAAVAAVLARLSTGEALRLLGLPDPGVVTTVGLPVAMAVGEIAAVVMVGSLLLAAVLVPPQPSGVLDVDGCLAVRTAGIAASVWAGSAVLLVPLTLSDTSGRPLGDVVTDPLPFLRTVGDIEVTRAWAWTAVLGIVVAVGCVVTLRHRWTPVLLALAVISLLPRAVSGHSATGGDHDIATNSLVLHLIAATVWVGGLAALVLHVRRGGEHLDVALRRFSVIATAAFAVVAVSGVVNALVRVPIGDLLTSAYGVLVFAKVAALVLGGTLGWRQRRFAVRAVTDDPDDRSAFARLAVAETLLLVATVGLAVALGRTPPPPPRERREPSVVEEVLGYALSGPPSASRLALEWRVDLLFGAVAVALVVCYLLGVRKMARAGLVWSRGRTTSWLCGCALVLVATSSGLGRFAPAVFSVHSSAIAILGLAAPLCLAAGAPLTLARYALGPSGPAAVPGLREWLKALHRGWPVRALTRPLVVWALFAGGFAWFHLGGVYDSVAGSHVWHVLANAYVLTTGYLVFWVGLGTDPTGHPRLSRRDSLFFMGSALVAYVAVAAILRTGGPLVAADYYTSLRRDWLSDLAADQRLGSTIALVAGLGVCITAVVMRLRGGADEQSAAASRRRVRDLV</sequence>
<comment type="subcellular location">
    <subcellularLocation>
        <location evidence="1">Cell membrane</location>
        <topology evidence="1">Multi-pass membrane protein</topology>
    </subcellularLocation>
</comment>
<feature type="transmembrane region" description="Helical" evidence="6">
    <location>
        <begin position="511"/>
        <end position="532"/>
    </location>
</feature>
<dbReference type="InterPro" id="IPR008457">
    <property type="entry name" value="Cu-R_CopD_dom"/>
</dbReference>
<accession>A0A6P1CN48</accession>
<evidence type="ECO:0000256" key="6">
    <source>
        <dbReference type="SAM" id="Phobius"/>
    </source>
</evidence>
<keyword evidence="5 6" id="KW-0472">Membrane</keyword>
<reference evidence="8 9" key="1">
    <citation type="submission" date="2020-01" db="EMBL/GenBank/DDBJ databases">
        <title>Genetics and antimicrobial susceptibilities of Nocardia species isolated from the soil; a comparison with species isolated from humans.</title>
        <authorList>
            <person name="Carrasco G."/>
            <person name="Monzon S."/>
            <person name="Sansegundo M."/>
            <person name="Garcia E."/>
            <person name="Garrido N."/>
            <person name="Medina M.J."/>
            <person name="Villalon P."/>
            <person name="Ramirez-Arocha A.C."/>
            <person name="Jimenez P."/>
            <person name="Cuesta I."/>
            <person name="Valdezate S."/>
        </authorList>
    </citation>
    <scope>NUCLEOTIDE SEQUENCE [LARGE SCALE GENOMIC DNA]</scope>
    <source>
        <strain evidence="8 9">CNM20110626</strain>
    </source>
</reference>
<organism evidence="8 9">
    <name type="scientific">Nocardia cyriacigeorgica</name>
    <dbReference type="NCBI Taxonomy" id="135487"/>
    <lineage>
        <taxon>Bacteria</taxon>
        <taxon>Bacillati</taxon>
        <taxon>Actinomycetota</taxon>
        <taxon>Actinomycetes</taxon>
        <taxon>Mycobacteriales</taxon>
        <taxon>Nocardiaceae</taxon>
        <taxon>Nocardia</taxon>
    </lineage>
</organism>
<feature type="transmembrane region" description="Helical" evidence="6">
    <location>
        <begin position="44"/>
        <end position="69"/>
    </location>
</feature>
<feature type="transmembrane region" description="Helical" evidence="6">
    <location>
        <begin position="479"/>
        <end position="499"/>
    </location>
</feature>
<keyword evidence="2" id="KW-1003">Cell membrane</keyword>
<feature type="transmembrane region" description="Helical" evidence="6">
    <location>
        <begin position="548"/>
        <end position="574"/>
    </location>
</feature>
<feature type="transmembrane region" description="Helical" evidence="6">
    <location>
        <begin position="163"/>
        <end position="182"/>
    </location>
</feature>
<dbReference type="AlphaFoldDB" id="A0A6P1CN48"/>
<evidence type="ECO:0000313" key="9">
    <source>
        <dbReference type="Proteomes" id="UP000471166"/>
    </source>
</evidence>
<evidence type="ECO:0000313" key="8">
    <source>
        <dbReference type="EMBL" id="NEW33317.1"/>
    </source>
</evidence>
<dbReference type="GO" id="GO:0006825">
    <property type="term" value="P:copper ion transport"/>
    <property type="evidence" value="ECO:0007669"/>
    <property type="project" value="InterPro"/>
</dbReference>
<proteinExistence type="predicted"/>
<feature type="transmembrane region" description="Helical" evidence="6">
    <location>
        <begin position="225"/>
        <end position="249"/>
    </location>
</feature>
<evidence type="ECO:0000259" key="7">
    <source>
        <dbReference type="Pfam" id="PF05425"/>
    </source>
</evidence>
<feature type="transmembrane region" description="Helical" evidence="6">
    <location>
        <begin position="261"/>
        <end position="281"/>
    </location>
</feature>
<feature type="transmembrane region" description="Helical" evidence="6">
    <location>
        <begin position="594"/>
        <end position="613"/>
    </location>
</feature>
<dbReference type="InterPro" id="IPR019108">
    <property type="entry name" value="Caa3_assmbl_CtaG-rel"/>
</dbReference>
<dbReference type="PANTHER" id="PTHR34820:SF4">
    <property type="entry name" value="INNER MEMBRANE PROTEIN YEBZ"/>
    <property type="match status" value="1"/>
</dbReference>
<feature type="transmembrane region" description="Helical" evidence="6">
    <location>
        <begin position="399"/>
        <end position="422"/>
    </location>
</feature>
<gene>
    <name evidence="8" type="ORF">GV791_12210</name>
</gene>
<evidence type="ECO:0000256" key="5">
    <source>
        <dbReference type="ARBA" id="ARBA00023136"/>
    </source>
</evidence>
<dbReference type="GO" id="GO:0005886">
    <property type="term" value="C:plasma membrane"/>
    <property type="evidence" value="ECO:0007669"/>
    <property type="project" value="UniProtKB-SubCell"/>
</dbReference>
<keyword evidence="3 6" id="KW-0812">Transmembrane</keyword>
<evidence type="ECO:0000256" key="4">
    <source>
        <dbReference type="ARBA" id="ARBA00022989"/>
    </source>
</evidence>
<dbReference type="PANTHER" id="PTHR34820">
    <property type="entry name" value="INNER MEMBRANE PROTEIN YEBZ"/>
    <property type="match status" value="1"/>
</dbReference>
<feature type="transmembrane region" description="Helical" evidence="6">
    <location>
        <begin position="428"/>
        <end position="448"/>
    </location>
</feature>